<keyword evidence="5" id="KW-0479">Metal-binding</keyword>
<dbReference type="CDD" id="cd13901">
    <property type="entry name" value="CuRO_3_MaLCC_like"/>
    <property type="match status" value="1"/>
</dbReference>
<comment type="caution">
    <text evidence="13">The sequence shown here is derived from an EMBL/GenBank/DDBJ whole genome shotgun (WGS) entry which is preliminary data.</text>
</comment>
<gene>
    <name evidence="13" type="ORF">KHLLAP_LOCUS3702</name>
</gene>
<dbReference type="EMBL" id="CAUWAG010000004">
    <property type="protein sequence ID" value="CAJ2503234.1"/>
    <property type="molecule type" value="Genomic_DNA"/>
</dbReference>
<comment type="catalytic activity">
    <reaction evidence="1">
        <text>4 hydroquinone + O2 = 4 benzosemiquinone + 2 H2O</text>
        <dbReference type="Rhea" id="RHEA:11276"/>
        <dbReference type="ChEBI" id="CHEBI:15377"/>
        <dbReference type="ChEBI" id="CHEBI:15379"/>
        <dbReference type="ChEBI" id="CHEBI:17594"/>
        <dbReference type="ChEBI" id="CHEBI:17977"/>
        <dbReference type="EC" id="1.10.3.2"/>
    </reaction>
</comment>
<keyword evidence="6" id="KW-0560">Oxidoreductase</keyword>
<comment type="cofactor">
    <cofactor evidence="2">
        <name>Cu cation</name>
        <dbReference type="ChEBI" id="CHEBI:23378"/>
    </cofactor>
</comment>
<dbReference type="GO" id="GO:0005507">
    <property type="term" value="F:copper ion binding"/>
    <property type="evidence" value="ECO:0007669"/>
    <property type="project" value="InterPro"/>
</dbReference>
<dbReference type="AlphaFoldDB" id="A0AAI8VET2"/>
<dbReference type="Pfam" id="PF07731">
    <property type="entry name" value="Cu-oxidase_2"/>
    <property type="match status" value="1"/>
</dbReference>
<evidence type="ECO:0000256" key="9">
    <source>
        <dbReference type="ARBA" id="ARBA00023185"/>
    </source>
</evidence>
<evidence type="ECO:0000256" key="2">
    <source>
        <dbReference type="ARBA" id="ARBA00001935"/>
    </source>
</evidence>
<evidence type="ECO:0000256" key="6">
    <source>
        <dbReference type="ARBA" id="ARBA00023002"/>
    </source>
</evidence>
<evidence type="ECO:0000256" key="1">
    <source>
        <dbReference type="ARBA" id="ARBA00000349"/>
    </source>
</evidence>
<dbReference type="PANTHER" id="PTHR11709">
    <property type="entry name" value="MULTI-COPPER OXIDASE"/>
    <property type="match status" value="1"/>
</dbReference>
<dbReference type="InterPro" id="IPR011707">
    <property type="entry name" value="Cu-oxidase-like_N"/>
</dbReference>
<reference evidence="13" key="1">
    <citation type="submission" date="2023-10" db="EMBL/GenBank/DDBJ databases">
        <authorList>
            <person name="Hackl T."/>
        </authorList>
    </citation>
    <scope>NUCLEOTIDE SEQUENCE</scope>
</reference>
<dbReference type="FunFam" id="2.60.40.420:FF:000045">
    <property type="entry name" value="Laccase 2"/>
    <property type="match status" value="1"/>
</dbReference>
<dbReference type="InterPro" id="IPR008972">
    <property type="entry name" value="Cupredoxin"/>
</dbReference>
<evidence type="ECO:0000256" key="7">
    <source>
        <dbReference type="ARBA" id="ARBA00023008"/>
    </source>
</evidence>
<dbReference type="InterPro" id="IPR002355">
    <property type="entry name" value="Cu_oxidase_Cu_BS"/>
</dbReference>
<keyword evidence="7" id="KW-0186">Copper</keyword>
<dbReference type="Pfam" id="PF07732">
    <property type="entry name" value="Cu-oxidase_3"/>
    <property type="match status" value="1"/>
</dbReference>
<dbReference type="Pfam" id="PF00394">
    <property type="entry name" value="Cu-oxidase"/>
    <property type="match status" value="1"/>
</dbReference>
<evidence type="ECO:0000259" key="10">
    <source>
        <dbReference type="Pfam" id="PF00394"/>
    </source>
</evidence>
<evidence type="ECO:0000259" key="12">
    <source>
        <dbReference type="Pfam" id="PF07732"/>
    </source>
</evidence>
<dbReference type="FunFam" id="2.60.40.420:FF:000046">
    <property type="entry name" value="Multicopper oxidase"/>
    <property type="match status" value="1"/>
</dbReference>
<dbReference type="InterPro" id="IPR045087">
    <property type="entry name" value="Cu-oxidase_fam"/>
</dbReference>
<keyword evidence="14" id="KW-1185">Reference proteome</keyword>
<dbReference type="PROSITE" id="PS00079">
    <property type="entry name" value="MULTICOPPER_OXIDASE1"/>
    <property type="match status" value="1"/>
</dbReference>
<feature type="domain" description="Plastocyanin-like" evidence="11">
    <location>
        <begin position="288"/>
        <end position="418"/>
    </location>
</feature>
<accession>A0AAI8VET2</accession>
<dbReference type="InterPro" id="IPR001117">
    <property type="entry name" value="Cu-oxidase_2nd"/>
</dbReference>
<sequence>MQDGVNGLTECPIPGDGGSKTYTFQAAQYGTSWYHSHFSTQYAAGVVGAIQINGPASANYDIDLGPYVISDWYRQHAFELERSSQLASNGPPVSSNVLFNGTNINSDPDVGGGAYDRVTLTPGRRHRLRIINTSAENHFSASMVGHNLTVISTDFVPVAPLVVESLFVAVGQRYDVIIEADQAVDNYWFNATLALGGLCGTSENLAPAAVFSYQGAPAGIPEEPGVPLTNVSCVDNTGFTPVVSRTAPSADFSGDGILDITLTTPTVDNATVFRWQVNSQDINIAWDKPTLQYVRERNTSYPKDANVIVVDDPNVWTFWVVQNENVVPHPIHLHGHDFLILGTNDVANSAGEPVTFDPVADFARLNFVNPTRRDVAMLPSNGWMVLAWVTDNPGAWLFHCHIAWHVSQGLSVQFLERRSEIPALMDLERLEPDCAAWEDWFATDSYRKTDSGL</sequence>
<feature type="domain" description="Plastocyanin-like" evidence="10">
    <location>
        <begin position="68"/>
        <end position="216"/>
    </location>
</feature>
<proteinExistence type="inferred from homology"/>
<evidence type="ECO:0000256" key="5">
    <source>
        <dbReference type="ARBA" id="ARBA00022723"/>
    </source>
</evidence>
<feature type="domain" description="Plastocyanin-like" evidence="12">
    <location>
        <begin position="2"/>
        <end position="56"/>
    </location>
</feature>
<dbReference type="InterPro" id="IPR011706">
    <property type="entry name" value="Cu-oxidase_C"/>
</dbReference>
<protein>
    <recommendedName>
        <fullName evidence="4">laccase</fullName>
        <ecNumber evidence="4">1.10.3.2</ecNumber>
    </recommendedName>
</protein>
<name>A0AAI8VET2_9PEZI</name>
<dbReference type="Gene3D" id="2.60.40.420">
    <property type="entry name" value="Cupredoxins - blue copper proteins"/>
    <property type="match status" value="3"/>
</dbReference>
<dbReference type="CDD" id="cd13880">
    <property type="entry name" value="CuRO_2_MaLCC_like"/>
    <property type="match status" value="1"/>
</dbReference>
<evidence type="ECO:0000313" key="14">
    <source>
        <dbReference type="Proteomes" id="UP001295740"/>
    </source>
</evidence>
<evidence type="ECO:0000256" key="3">
    <source>
        <dbReference type="ARBA" id="ARBA00010609"/>
    </source>
</evidence>
<dbReference type="PROSITE" id="PS00080">
    <property type="entry name" value="MULTICOPPER_OXIDASE2"/>
    <property type="match status" value="1"/>
</dbReference>
<evidence type="ECO:0000313" key="13">
    <source>
        <dbReference type="EMBL" id="CAJ2503234.1"/>
    </source>
</evidence>
<dbReference type="Proteomes" id="UP001295740">
    <property type="component" value="Unassembled WGS sequence"/>
</dbReference>
<comment type="similarity">
    <text evidence="3">Belongs to the multicopper oxidase family.</text>
</comment>
<dbReference type="GO" id="GO:0046274">
    <property type="term" value="P:lignin catabolic process"/>
    <property type="evidence" value="ECO:0007669"/>
    <property type="project" value="UniProtKB-KW"/>
</dbReference>
<keyword evidence="9" id="KW-0439">Lignin degradation</keyword>
<organism evidence="13 14">
    <name type="scientific">Anthostomella pinea</name>
    <dbReference type="NCBI Taxonomy" id="933095"/>
    <lineage>
        <taxon>Eukaryota</taxon>
        <taxon>Fungi</taxon>
        <taxon>Dikarya</taxon>
        <taxon>Ascomycota</taxon>
        <taxon>Pezizomycotina</taxon>
        <taxon>Sordariomycetes</taxon>
        <taxon>Xylariomycetidae</taxon>
        <taxon>Xylariales</taxon>
        <taxon>Xylariaceae</taxon>
        <taxon>Anthostomella</taxon>
    </lineage>
</organism>
<dbReference type="EC" id="1.10.3.2" evidence="4"/>
<dbReference type="GO" id="GO:0052716">
    <property type="term" value="F:hydroquinone:oxygen oxidoreductase activity"/>
    <property type="evidence" value="ECO:0007669"/>
    <property type="project" value="UniProtKB-EC"/>
</dbReference>
<evidence type="ECO:0000259" key="11">
    <source>
        <dbReference type="Pfam" id="PF07731"/>
    </source>
</evidence>
<dbReference type="SUPFAM" id="SSF49503">
    <property type="entry name" value="Cupredoxins"/>
    <property type="match status" value="3"/>
</dbReference>
<dbReference type="PANTHER" id="PTHR11709:SF87">
    <property type="entry name" value="LACCASE"/>
    <property type="match status" value="1"/>
</dbReference>
<keyword evidence="8" id="KW-0325">Glycoprotein</keyword>
<evidence type="ECO:0000256" key="8">
    <source>
        <dbReference type="ARBA" id="ARBA00023180"/>
    </source>
</evidence>
<dbReference type="InterPro" id="IPR033138">
    <property type="entry name" value="Cu_oxidase_CS"/>
</dbReference>
<evidence type="ECO:0000256" key="4">
    <source>
        <dbReference type="ARBA" id="ARBA00012297"/>
    </source>
</evidence>